<evidence type="ECO:0000256" key="1">
    <source>
        <dbReference type="ARBA" id="ARBA00022722"/>
    </source>
</evidence>
<evidence type="ECO:0000256" key="6">
    <source>
        <dbReference type="ARBA" id="ARBA00093790"/>
    </source>
</evidence>
<keyword evidence="1" id="KW-0540">Nuclease</keyword>
<keyword evidence="2" id="KW-0680">Restriction system</keyword>
<dbReference type="AlphaFoldDB" id="A0A1C9ZTD5"/>
<evidence type="ECO:0000256" key="5">
    <source>
        <dbReference type="ARBA" id="ARBA00093760"/>
    </source>
</evidence>
<name>A0A1C9ZTD5_9BACT</name>
<sequence>MLTDSQKFKIEEMLKKSIRNKFENYKPEPTSMPFHTRLLGKDRMALFSFIHSLNTNFGTAIFEPIALELAKSNFKITEKQADAGSEISEEAQREIQNIIDNISAANIKPNKKDEIERIRKVSQEGNMHKVKLTRVDIFLEKSNGEKFLFDIKTAKPNKGGFKEFKRTLLEWAAATFAKNPKAKINTIIAIPYNPYYPKPYDRWTIAGMLDIENELKIAEEFWDFFNGKYAYKDLLNCFEKVGTELRDEIDNYFKKYNK</sequence>
<dbReference type="GO" id="GO:0009036">
    <property type="term" value="F:type II site-specific deoxyribonuclease activity"/>
    <property type="evidence" value="ECO:0007669"/>
    <property type="project" value="InterPro"/>
</dbReference>
<organism evidence="7">
    <name type="scientific">Candidatus Endomicrobium sp. MdDo-005</name>
    <dbReference type="NCBI Taxonomy" id="1837115"/>
    <lineage>
        <taxon>Bacteria</taxon>
        <taxon>Pseudomonadati</taxon>
        <taxon>Elusimicrobiota</taxon>
        <taxon>Endomicrobiia</taxon>
        <taxon>Endomicrobiales</taxon>
        <taxon>Endomicrobiaceae</taxon>
        <taxon>Endomicrobium</taxon>
    </lineage>
</organism>
<keyword evidence="3" id="KW-0255">Endonuclease</keyword>
<keyword evidence="4" id="KW-0378">Hydrolase</keyword>
<dbReference type="GO" id="GO:0003677">
    <property type="term" value="F:DNA binding"/>
    <property type="evidence" value="ECO:0007669"/>
    <property type="project" value="InterPro"/>
</dbReference>
<evidence type="ECO:0000313" key="7">
    <source>
        <dbReference type="EMBL" id="BAV59410.1"/>
    </source>
</evidence>
<accession>A0A1C9ZTD5</accession>
<evidence type="ECO:0000256" key="2">
    <source>
        <dbReference type="ARBA" id="ARBA00022747"/>
    </source>
</evidence>
<comment type="catalytic activity">
    <reaction evidence="5">
        <text>Endonucleolytic cleavage of DNA to give specific double-stranded fragments with terminal 5'-phosphates.</text>
        <dbReference type="EC" id="3.1.21.4"/>
    </reaction>
</comment>
<evidence type="ECO:0000256" key="4">
    <source>
        <dbReference type="ARBA" id="ARBA00022801"/>
    </source>
</evidence>
<dbReference type="GO" id="GO:0009307">
    <property type="term" value="P:DNA restriction-modification system"/>
    <property type="evidence" value="ECO:0007669"/>
    <property type="project" value="InterPro"/>
</dbReference>
<dbReference type="Pfam" id="PF09520">
    <property type="entry name" value="RE_TdeIII"/>
    <property type="match status" value="1"/>
</dbReference>
<dbReference type="InterPro" id="IPR019045">
    <property type="entry name" value="Restrct_endonuc_II_HinfI"/>
</dbReference>
<dbReference type="EC" id="3.1.21.4" evidence="6"/>
<protein>
    <recommendedName>
        <fullName evidence="6">type II site-specific deoxyribonuclease</fullName>
        <ecNumber evidence="6">3.1.21.4</ecNumber>
    </recommendedName>
</protein>
<dbReference type="EMBL" id="LC153674">
    <property type="protein sequence ID" value="BAV59410.1"/>
    <property type="molecule type" value="Genomic_DNA"/>
</dbReference>
<proteinExistence type="predicted"/>
<reference evidence="7" key="1">
    <citation type="journal article" date="2016" name="Genome Biol. Evol.">
        <title>Comparison of intracellular "Ca. Endomicrobium trichonymphae" genomovars illuminates the requirement and decay of defense systems against foreign DNA.</title>
        <authorList>
            <person name="Izawa K."/>
            <person name="Kuwahara H."/>
            <person name="Kihara K."/>
            <person name="Yuki M."/>
            <person name="Lo N."/>
            <person name="Ito T."/>
            <person name="Ohkuma M."/>
            <person name="Hongoh Y."/>
        </authorList>
    </citation>
    <scope>NUCLEOTIDE SEQUENCE</scope>
    <source>
        <strain evidence="7">MdDo-005</strain>
    </source>
</reference>
<evidence type="ECO:0000256" key="3">
    <source>
        <dbReference type="ARBA" id="ARBA00022759"/>
    </source>
</evidence>
<dbReference type="REBASE" id="251355">
    <property type="entry name" value="Esp005ORFQP"/>
</dbReference>